<dbReference type="AlphaFoldDB" id="A0AAV4H7V7"/>
<proteinExistence type="predicted"/>
<keyword evidence="2" id="KW-1133">Transmembrane helix</keyword>
<evidence type="ECO:0000256" key="2">
    <source>
        <dbReference type="SAM" id="Phobius"/>
    </source>
</evidence>
<evidence type="ECO:0000313" key="3">
    <source>
        <dbReference type="EMBL" id="GFR92690.1"/>
    </source>
</evidence>
<sequence>MNCSQMCSLYCRGKDVGISCNPKTGECRAGCDGGFIGPKCESGIPTDAPNTEDYQFYWLLVGFFASCIMMTIFIIVLCKKIQGTDETRDRRRRGTKVIISMRQLLRKYRKTQANDDMASPASTIHENCESESVLDGPEPHSTSDNDMGAYRYPHTL</sequence>
<name>A0AAV4H7V7_9GAST</name>
<evidence type="ECO:0008006" key="5">
    <source>
        <dbReference type="Google" id="ProtNLM"/>
    </source>
</evidence>
<evidence type="ECO:0000256" key="1">
    <source>
        <dbReference type="SAM" id="MobiDB-lite"/>
    </source>
</evidence>
<protein>
    <recommendedName>
        <fullName evidence="5">EGF-like domain-containing protein</fullName>
    </recommendedName>
</protein>
<keyword evidence="4" id="KW-1185">Reference proteome</keyword>
<reference evidence="3 4" key="1">
    <citation type="journal article" date="2021" name="Elife">
        <title>Chloroplast acquisition without the gene transfer in kleptoplastic sea slugs, Plakobranchus ocellatus.</title>
        <authorList>
            <person name="Maeda T."/>
            <person name="Takahashi S."/>
            <person name="Yoshida T."/>
            <person name="Shimamura S."/>
            <person name="Takaki Y."/>
            <person name="Nagai Y."/>
            <person name="Toyoda A."/>
            <person name="Suzuki Y."/>
            <person name="Arimoto A."/>
            <person name="Ishii H."/>
            <person name="Satoh N."/>
            <person name="Nishiyama T."/>
            <person name="Hasebe M."/>
            <person name="Maruyama T."/>
            <person name="Minagawa J."/>
            <person name="Obokata J."/>
            <person name="Shigenobu S."/>
        </authorList>
    </citation>
    <scope>NUCLEOTIDE SEQUENCE [LARGE SCALE GENOMIC DNA]</scope>
</reference>
<feature type="transmembrane region" description="Helical" evidence="2">
    <location>
        <begin position="56"/>
        <end position="78"/>
    </location>
</feature>
<dbReference type="Proteomes" id="UP000762676">
    <property type="component" value="Unassembled WGS sequence"/>
</dbReference>
<gene>
    <name evidence="3" type="ORF">ElyMa_006207000</name>
</gene>
<organism evidence="3 4">
    <name type="scientific">Elysia marginata</name>
    <dbReference type="NCBI Taxonomy" id="1093978"/>
    <lineage>
        <taxon>Eukaryota</taxon>
        <taxon>Metazoa</taxon>
        <taxon>Spiralia</taxon>
        <taxon>Lophotrochozoa</taxon>
        <taxon>Mollusca</taxon>
        <taxon>Gastropoda</taxon>
        <taxon>Heterobranchia</taxon>
        <taxon>Euthyneura</taxon>
        <taxon>Panpulmonata</taxon>
        <taxon>Sacoglossa</taxon>
        <taxon>Placobranchoidea</taxon>
        <taxon>Plakobranchidae</taxon>
        <taxon>Elysia</taxon>
    </lineage>
</organism>
<evidence type="ECO:0000313" key="4">
    <source>
        <dbReference type="Proteomes" id="UP000762676"/>
    </source>
</evidence>
<accession>A0AAV4H7V7</accession>
<comment type="caution">
    <text evidence="3">The sequence shown here is derived from an EMBL/GenBank/DDBJ whole genome shotgun (WGS) entry which is preliminary data.</text>
</comment>
<dbReference type="EMBL" id="BMAT01012453">
    <property type="protein sequence ID" value="GFR92690.1"/>
    <property type="molecule type" value="Genomic_DNA"/>
</dbReference>
<keyword evidence="2" id="KW-0472">Membrane</keyword>
<keyword evidence="2" id="KW-0812">Transmembrane</keyword>
<feature type="region of interest" description="Disordered" evidence="1">
    <location>
        <begin position="112"/>
        <end position="148"/>
    </location>
</feature>